<dbReference type="InterPro" id="IPR054613">
    <property type="entry name" value="Peptidase_S78_dom"/>
</dbReference>
<dbReference type="Proteomes" id="UP000002117">
    <property type="component" value="Segment"/>
</dbReference>
<keyword evidence="8" id="KW-1185">Reference proteome</keyword>
<evidence type="ECO:0000313" key="8">
    <source>
        <dbReference type="Proteomes" id="UP000002117"/>
    </source>
</evidence>
<keyword evidence="3" id="KW-0378">Hydrolase</keyword>
<dbReference type="GO" id="GO:0046797">
    <property type="term" value="P:viral procapsid maturation"/>
    <property type="evidence" value="ECO:0007669"/>
    <property type="project" value="UniProtKB-KW"/>
</dbReference>
<evidence type="ECO:0000313" key="7">
    <source>
        <dbReference type="EMBL" id="AAV35931.1"/>
    </source>
</evidence>
<sequence>MEEFNIFLPFDEVSKSKKSDKGGKDYVTVAGYASTPALDFQGEKIDPIGLDPSYLLNNGYVDYEHNSDIVIGVPTDNSYVDPEKGLYLEANLFTNMPQVQDIIKLNDNLKKTDAKRKLGFSIEGQVQKRNENNPNVIESVLVTGVAVTKNPANPEATWSMIQKSNALQAGYGITPETQRNGAANRAESFSSKIVNLAAAMHHLKEDGLDITDVAKSVAESLDQRGVKDDLVAQLFLQIFSGNSSAEAQGIIGSISGGEVKAATKFDDSRTPDGDDNLA</sequence>
<evidence type="ECO:0000259" key="6">
    <source>
        <dbReference type="Pfam" id="PF04586"/>
    </source>
</evidence>
<keyword evidence="1" id="KW-1188">Viral release from host cell</keyword>
<dbReference type="GO" id="GO:0008233">
    <property type="term" value="F:peptidase activity"/>
    <property type="evidence" value="ECO:0007669"/>
    <property type="project" value="UniProtKB-KW"/>
</dbReference>
<evidence type="ECO:0000256" key="5">
    <source>
        <dbReference type="ARBA" id="ARBA00023045"/>
    </source>
</evidence>
<keyword evidence="2" id="KW-0645">Protease</keyword>
<feature type="domain" description="Prohead serine protease" evidence="6">
    <location>
        <begin position="24"/>
        <end position="164"/>
    </location>
</feature>
<dbReference type="GO" id="GO:0006508">
    <property type="term" value="P:proteolysis"/>
    <property type="evidence" value="ECO:0007669"/>
    <property type="project" value="UniProtKB-KW"/>
</dbReference>
<name>Q5ULK3_9CAUD</name>
<organism evidence="7 8">
    <name type="scientific">Lactobacillus phage LP65</name>
    <dbReference type="NCBI Taxonomy" id="2892344"/>
    <lineage>
        <taxon>Viruses</taxon>
        <taxon>Duplodnaviria</taxon>
        <taxon>Heunggongvirae</taxon>
        <taxon>Uroviricota</taxon>
        <taxon>Caudoviricetes</taxon>
        <taxon>Herelleviridae</taxon>
        <taxon>Salchichonvirus</taxon>
        <taxon>Salchichonvirus LP65</taxon>
    </lineage>
</organism>
<protein>
    <submittedName>
        <fullName evidence="7">Orf111</fullName>
    </submittedName>
</protein>
<dbReference type="EMBL" id="AY682195">
    <property type="protein sequence ID" value="AAV35931.1"/>
    <property type="molecule type" value="Genomic_DNA"/>
</dbReference>
<evidence type="ECO:0000256" key="3">
    <source>
        <dbReference type="ARBA" id="ARBA00022801"/>
    </source>
</evidence>
<accession>Q5ULK3</accession>
<evidence type="ECO:0000256" key="1">
    <source>
        <dbReference type="ARBA" id="ARBA00022612"/>
    </source>
</evidence>
<evidence type="ECO:0000256" key="4">
    <source>
        <dbReference type="ARBA" id="ARBA00022950"/>
    </source>
</evidence>
<dbReference type="RefSeq" id="YP_164746.1">
    <property type="nucleotide sequence ID" value="NC_006565.1"/>
</dbReference>
<keyword evidence="4" id="KW-0118">Viral capsid assembly</keyword>
<reference evidence="7 8" key="1">
    <citation type="journal article" date="2004" name="J. Bacteriol.">
        <title>Lactobacillus plantarum bacteriophage LP65: a new member of the SPO1-like genus of the family Myoviridae.</title>
        <authorList>
            <person name="Chibani-Chennoufi S."/>
            <person name="Dillmann M.L."/>
            <person name="Marvin-Guy L."/>
            <person name="Rami-Shojaei S."/>
            <person name="Brussow H."/>
        </authorList>
    </citation>
    <scope>NUCLEOTIDE SEQUENCE</scope>
</reference>
<dbReference type="KEGG" id="vg:3197486"/>
<dbReference type="Pfam" id="PF04586">
    <property type="entry name" value="Peptidase_S78"/>
    <property type="match status" value="1"/>
</dbReference>
<proteinExistence type="predicted"/>
<gene>
    <name evidence="7" type="ORF">orf111</name>
</gene>
<keyword evidence="5" id="KW-1273">Viral capsid maturation</keyword>
<evidence type="ECO:0000256" key="2">
    <source>
        <dbReference type="ARBA" id="ARBA00022670"/>
    </source>
</evidence>
<dbReference type="OrthoDB" id="6085at10239"/>